<protein>
    <submittedName>
        <fullName evidence="2">WhiB family transcriptional regulator</fullName>
    </submittedName>
</protein>
<dbReference type="PROSITE" id="PS51674">
    <property type="entry name" value="4FE4S_WBL"/>
    <property type="match status" value="1"/>
</dbReference>
<dbReference type="Pfam" id="PF02467">
    <property type="entry name" value="Whib"/>
    <property type="match status" value="1"/>
</dbReference>
<proteinExistence type="predicted"/>
<evidence type="ECO:0000313" key="3">
    <source>
        <dbReference type="Proteomes" id="UP000466307"/>
    </source>
</evidence>
<gene>
    <name evidence="2" type="ORF">GYA93_09120</name>
</gene>
<dbReference type="EMBL" id="JAADZU010000023">
    <property type="protein sequence ID" value="NDK89736.1"/>
    <property type="molecule type" value="Genomic_DNA"/>
</dbReference>
<keyword evidence="3" id="KW-1185">Reference proteome</keyword>
<evidence type="ECO:0000313" key="2">
    <source>
        <dbReference type="EMBL" id="NDK89736.1"/>
    </source>
</evidence>
<organism evidence="2 3">
    <name type="scientific">Gordonia desulfuricans</name>
    <dbReference type="NCBI Taxonomy" id="89051"/>
    <lineage>
        <taxon>Bacteria</taxon>
        <taxon>Bacillati</taxon>
        <taxon>Actinomycetota</taxon>
        <taxon>Actinomycetes</taxon>
        <taxon>Mycobacteriales</taxon>
        <taxon>Gordoniaceae</taxon>
        <taxon>Gordonia</taxon>
    </lineage>
</organism>
<accession>A0A7K3LNB4</accession>
<evidence type="ECO:0000259" key="1">
    <source>
        <dbReference type="PROSITE" id="PS51674"/>
    </source>
</evidence>
<dbReference type="RefSeq" id="WP_059036692.1">
    <property type="nucleotide sequence ID" value="NZ_JAADZU010000023.1"/>
</dbReference>
<reference evidence="2 3" key="1">
    <citation type="submission" date="2020-01" db="EMBL/GenBank/DDBJ databases">
        <title>Investigation of new actinobacteria for the biodesulphurisation of diesel fuel.</title>
        <authorList>
            <person name="Athi Narayanan S.M."/>
        </authorList>
    </citation>
    <scope>NUCLEOTIDE SEQUENCE [LARGE SCALE GENOMIC DNA]</scope>
    <source>
        <strain evidence="2 3">213E</strain>
    </source>
</reference>
<name>A0A7K3LNB4_9ACTN</name>
<dbReference type="InterPro" id="IPR034768">
    <property type="entry name" value="4FE4S_WBL"/>
</dbReference>
<comment type="caution">
    <text evidence="2">The sequence shown here is derived from an EMBL/GenBank/DDBJ whole genome shotgun (WGS) entry which is preliminary data.</text>
</comment>
<dbReference type="AlphaFoldDB" id="A0A7K3LNB4"/>
<dbReference type="Proteomes" id="UP000466307">
    <property type="component" value="Unassembled WGS sequence"/>
</dbReference>
<feature type="domain" description="4Fe-4S Wbl-type" evidence="1">
    <location>
        <begin position="29"/>
        <end position="87"/>
    </location>
</feature>
<sequence length="87" mass="9692">MTAFDLRPLPVPLTALLLPTLDVDWTQARCAAPGENPDDWFPFPTDDSGYAERECASCPIHEECLMWGRSNRMTGIWGGVRLQNGRG</sequence>